<accession>A0ABS7A6W7</accession>
<protein>
    <submittedName>
        <fullName evidence="2">Invasion associated locus B family protein</fullName>
    </submittedName>
</protein>
<sequence length="167" mass="18279">MQRVLLISALAALFVVPAVAQNSPRRLGEFGQWTAAVHQEQGQKLCYAFTRASRMSHARTDVMLMVTHRGRTRNEVALAAGYIYPRNARVTVSVGREALPFQADGTAAFARDSQAAVAAFRRGSEAIARGPRRAGRSGTVTDTFSLRGFTAAYNAITRECPPRRGRR</sequence>
<dbReference type="InterPro" id="IPR038696">
    <property type="entry name" value="IalB_sf"/>
</dbReference>
<keyword evidence="1" id="KW-0732">Signal</keyword>
<reference evidence="2 3" key="1">
    <citation type="submission" date="2021-07" db="EMBL/GenBank/DDBJ databases">
        <authorList>
            <person name="So Y."/>
        </authorList>
    </citation>
    <scope>NUCLEOTIDE SEQUENCE [LARGE SCALE GENOMIC DNA]</scope>
    <source>
        <strain evidence="2 3">HJA6</strain>
    </source>
</reference>
<dbReference type="EMBL" id="JAHYBZ010000001">
    <property type="protein sequence ID" value="MBW6397055.1"/>
    <property type="molecule type" value="Genomic_DNA"/>
</dbReference>
<dbReference type="Gene3D" id="2.60.40.1880">
    <property type="entry name" value="Invasion associated locus B (IalB) protein"/>
    <property type="match status" value="1"/>
</dbReference>
<gene>
    <name evidence="2" type="ORF">KPL78_04305</name>
</gene>
<feature type="signal peptide" evidence="1">
    <location>
        <begin position="1"/>
        <end position="20"/>
    </location>
</feature>
<keyword evidence="3" id="KW-1185">Reference proteome</keyword>
<comment type="caution">
    <text evidence="2">The sequence shown here is derived from an EMBL/GenBank/DDBJ whole genome shotgun (WGS) entry which is preliminary data.</text>
</comment>
<proteinExistence type="predicted"/>
<evidence type="ECO:0000313" key="2">
    <source>
        <dbReference type="EMBL" id="MBW6397055.1"/>
    </source>
</evidence>
<evidence type="ECO:0000313" key="3">
    <source>
        <dbReference type="Proteomes" id="UP001196565"/>
    </source>
</evidence>
<organism evidence="2 3">
    <name type="scientific">Roseomonas alba</name>
    <dbReference type="NCBI Taxonomy" id="2846776"/>
    <lineage>
        <taxon>Bacteria</taxon>
        <taxon>Pseudomonadati</taxon>
        <taxon>Pseudomonadota</taxon>
        <taxon>Alphaproteobacteria</taxon>
        <taxon>Acetobacterales</taxon>
        <taxon>Roseomonadaceae</taxon>
        <taxon>Roseomonas</taxon>
    </lineage>
</organism>
<dbReference type="Pfam" id="PF06776">
    <property type="entry name" value="IalB"/>
    <property type="match status" value="1"/>
</dbReference>
<dbReference type="InterPro" id="IPR010642">
    <property type="entry name" value="Invasion_prot_B"/>
</dbReference>
<evidence type="ECO:0000256" key="1">
    <source>
        <dbReference type="SAM" id="SignalP"/>
    </source>
</evidence>
<name>A0ABS7A6W7_9PROT</name>
<dbReference type="Proteomes" id="UP001196565">
    <property type="component" value="Unassembled WGS sequence"/>
</dbReference>
<feature type="chain" id="PRO_5045914652" evidence="1">
    <location>
        <begin position="21"/>
        <end position="167"/>
    </location>
</feature>